<keyword evidence="4" id="KW-1185">Reference proteome</keyword>
<evidence type="ECO:0000313" key="4">
    <source>
        <dbReference type="Proteomes" id="UP001205311"/>
    </source>
</evidence>
<protein>
    <recommendedName>
        <fullName evidence="2">DUF402 domain-containing protein</fullName>
    </recommendedName>
</protein>
<evidence type="ECO:0000256" key="1">
    <source>
        <dbReference type="ARBA" id="ARBA00022801"/>
    </source>
</evidence>
<gene>
    <name evidence="3" type="ORF">LX15_003783</name>
</gene>
<dbReference type="InterPro" id="IPR050212">
    <property type="entry name" value="Ntdp-like"/>
</dbReference>
<evidence type="ECO:0000313" key="3">
    <source>
        <dbReference type="EMBL" id="MCP2260072.1"/>
    </source>
</evidence>
<evidence type="ECO:0000259" key="2">
    <source>
        <dbReference type="Pfam" id="PF04167"/>
    </source>
</evidence>
<dbReference type="PANTHER" id="PTHR39159:SF1">
    <property type="entry name" value="UPF0374 PROTEIN YGAC"/>
    <property type="match status" value="1"/>
</dbReference>
<dbReference type="SUPFAM" id="SSF159234">
    <property type="entry name" value="FomD-like"/>
    <property type="match status" value="1"/>
</dbReference>
<dbReference type="EMBL" id="JAMTCP010000023">
    <property type="protein sequence ID" value="MCP2260072.1"/>
    <property type="molecule type" value="Genomic_DNA"/>
</dbReference>
<dbReference type="PANTHER" id="PTHR39159">
    <property type="match status" value="1"/>
</dbReference>
<sequence>MSSPTEPRRAWRPGDELLYRFRRPDGSTGQIHPATVVADDDRGLVCWVPAGTAILGTRLSDGRRVRDLPLAERFAARRVHFRDRWRGVSTLRLVPERDWWSVWWFFEPDGAFRNWYVNLEIPLGRWHGGVDRIDGVLDLVVTPDRRWSWKDEDEAAQALAVGRLTPEQLDRLRAEGERMIALAEAGRFPFDGTWCDFRPDPAWPVPSLPDLAEAR</sequence>
<dbReference type="InterPro" id="IPR007295">
    <property type="entry name" value="DUF402"/>
</dbReference>
<dbReference type="Pfam" id="PF04167">
    <property type="entry name" value="DUF402"/>
    <property type="match status" value="1"/>
</dbReference>
<name>A0ABT1HX23_STRSD</name>
<dbReference type="RefSeq" id="WP_253670949.1">
    <property type="nucleotide sequence ID" value="NZ_JAMTCP010000023.1"/>
</dbReference>
<organism evidence="3 4">
    <name type="scientific">Streptoalloteichus tenebrarius (strain ATCC 17920 / DSM 40477 / JCM 4838 / CBS 697.72 / NBRC 16177 / NCIMB 11028 / NRRL B-12390 / A12253. 1 / ISP 5477)</name>
    <name type="common">Streptomyces tenebrarius</name>
    <dbReference type="NCBI Taxonomy" id="1933"/>
    <lineage>
        <taxon>Bacteria</taxon>
        <taxon>Bacillati</taxon>
        <taxon>Actinomycetota</taxon>
        <taxon>Actinomycetes</taxon>
        <taxon>Pseudonocardiales</taxon>
        <taxon>Pseudonocardiaceae</taxon>
        <taxon>Streptoalloteichus</taxon>
    </lineage>
</organism>
<proteinExistence type="predicted"/>
<comment type="caution">
    <text evidence="3">The sequence shown here is derived from an EMBL/GenBank/DDBJ whole genome shotgun (WGS) entry which is preliminary data.</text>
</comment>
<accession>A0ABT1HX23</accession>
<dbReference type="Gene3D" id="2.40.380.10">
    <property type="entry name" value="FomD-like"/>
    <property type="match status" value="1"/>
</dbReference>
<dbReference type="Proteomes" id="UP001205311">
    <property type="component" value="Unassembled WGS sequence"/>
</dbReference>
<dbReference type="InterPro" id="IPR035930">
    <property type="entry name" value="FomD-like_sf"/>
</dbReference>
<reference evidence="3 4" key="1">
    <citation type="submission" date="2022-06" db="EMBL/GenBank/DDBJ databases">
        <title>Genomic Encyclopedia of Archaeal and Bacterial Type Strains, Phase II (KMG-II): from individual species to whole genera.</title>
        <authorList>
            <person name="Goeker M."/>
        </authorList>
    </citation>
    <scope>NUCLEOTIDE SEQUENCE [LARGE SCALE GENOMIC DNA]</scope>
    <source>
        <strain evidence="3 4">DSM 40477</strain>
    </source>
</reference>
<keyword evidence="1" id="KW-0378">Hydrolase</keyword>
<feature type="domain" description="DUF402" evidence="2">
    <location>
        <begin position="63"/>
        <end position="188"/>
    </location>
</feature>